<dbReference type="RefSeq" id="WP_062175762.1">
    <property type="nucleotide sequence ID" value="NZ_BBXL01000001.1"/>
</dbReference>
<organism evidence="2 3">
    <name type="scientific">Dysgonomonas macrotermitis</name>
    <dbReference type="NCBI Taxonomy" id="1346286"/>
    <lineage>
        <taxon>Bacteria</taxon>
        <taxon>Pseudomonadati</taxon>
        <taxon>Bacteroidota</taxon>
        <taxon>Bacteroidia</taxon>
        <taxon>Bacteroidales</taxon>
        <taxon>Dysgonomonadaceae</taxon>
        <taxon>Dysgonomonas</taxon>
    </lineage>
</organism>
<name>A0A1M4UP83_9BACT</name>
<evidence type="ECO:0000313" key="2">
    <source>
        <dbReference type="EMBL" id="SHE58465.1"/>
    </source>
</evidence>
<dbReference type="STRING" id="1346286.SAMN05444362_101658"/>
<protein>
    <submittedName>
        <fullName evidence="2">Uncharacterized protein</fullName>
    </submittedName>
</protein>
<feature type="compositionally biased region" description="Basic and acidic residues" evidence="1">
    <location>
        <begin position="138"/>
        <end position="148"/>
    </location>
</feature>
<evidence type="ECO:0000256" key="1">
    <source>
        <dbReference type="SAM" id="MobiDB-lite"/>
    </source>
</evidence>
<keyword evidence="3" id="KW-1185">Reference proteome</keyword>
<sequence length="163" mass="19137">MKQQWDNLSKSIGETHKVIGDLFECMSEKKYDKAKKIIQEKWNRLIVLHNEFDKLVEPVKPIPIKIPFESPEFAEIWVFYKDYLSESHKSYLGSRHEAMILRRLVKLANKDEKQAIEMLEFFMANGYKSIFKPTEKQIQGEEPAKTETQDNSSFDSTVNAVDF</sequence>
<dbReference type="Proteomes" id="UP000184480">
    <property type="component" value="Unassembled WGS sequence"/>
</dbReference>
<gene>
    <name evidence="2" type="ORF">SAMN05444362_101658</name>
</gene>
<proteinExistence type="predicted"/>
<reference evidence="3" key="1">
    <citation type="submission" date="2016-11" db="EMBL/GenBank/DDBJ databases">
        <authorList>
            <person name="Varghese N."/>
            <person name="Submissions S."/>
        </authorList>
    </citation>
    <scope>NUCLEOTIDE SEQUENCE [LARGE SCALE GENOMIC DNA]</scope>
    <source>
        <strain evidence="3">DSM 27370</strain>
    </source>
</reference>
<evidence type="ECO:0000313" key="3">
    <source>
        <dbReference type="Proteomes" id="UP000184480"/>
    </source>
</evidence>
<feature type="compositionally biased region" description="Polar residues" evidence="1">
    <location>
        <begin position="149"/>
        <end position="163"/>
    </location>
</feature>
<dbReference type="AlphaFoldDB" id="A0A1M4UP83"/>
<accession>A0A1M4UP83</accession>
<dbReference type="OrthoDB" id="1099801at2"/>
<feature type="region of interest" description="Disordered" evidence="1">
    <location>
        <begin position="138"/>
        <end position="163"/>
    </location>
</feature>
<dbReference type="EMBL" id="FQUC01000001">
    <property type="protein sequence ID" value="SHE58465.1"/>
    <property type="molecule type" value="Genomic_DNA"/>
</dbReference>